<organism evidence="1 2">
    <name type="scientific">Piedraia hortae CBS 480.64</name>
    <dbReference type="NCBI Taxonomy" id="1314780"/>
    <lineage>
        <taxon>Eukaryota</taxon>
        <taxon>Fungi</taxon>
        <taxon>Dikarya</taxon>
        <taxon>Ascomycota</taxon>
        <taxon>Pezizomycotina</taxon>
        <taxon>Dothideomycetes</taxon>
        <taxon>Dothideomycetidae</taxon>
        <taxon>Capnodiales</taxon>
        <taxon>Piedraiaceae</taxon>
        <taxon>Piedraia</taxon>
    </lineage>
</organism>
<gene>
    <name evidence="1" type="ORF">K470DRAFT_131657</name>
</gene>
<dbReference type="EMBL" id="MU006009">
    <property type="protein sequence ID" value="KAF2858485.1"/>
    <property type="molecule type" value="Genomic_DNA"/>
</dbReference>
<protein>
    <submittedName>
        <fullName evidence="1">Uncharacterized protein</fullName>
    </submittedName>
</protein>
<evidence type="ECO:0000313" key="2">
    <source>
        <dbReference type="Proteomes" id="UP000799421"/>
    </source>
</evidence>
<reference evidence="1" key="1">
    <citation type="journal article" date="2020" name="Stud. Mycol.">
        <title>101 Dothideomycetes genomes: a test case for predicting lifestyles and emergence of pathogens.</title>
        <authorList>
            <person name="Haridas S."/>
            <person name="Albert R."/>
            <person name="Binder M."/>
            <person name="Bloem J."/>
            <person name="Labutti K."/>
            <person name="Salamov A."/>
            <person name="Andreopoulos B."/>
            <person name="Baker S."/>
            <person name="Barry K."/>
            <person name="Bills G."/>
            <person name="Bluhm B."/>
            <person name="Cannon C."/>
            <person name="Castanera R."/>
            <person name="Culley D."/>
            <person name="Daum C."/>
            <person name="Ezra D."/>
            <person name="Gonzalez J."/>
            <person name="Henrissat B."/>
            <person name="Kuo A."/>
            <person name="Liang C."/>
            <person name="Lipzen A."/>
            <person name="Lutzoni F."/>
            <person name="Magnuson J."/>
            <person name="Mondo S."/>
            <person name="Nolan M."/>
            <person name="Ohm R."/>
            <person name="Pangilinan J."/>
            <person name="Park H.-J."/>
            <person name="Ramirez L."/>
            <person name="Alfaro M."/>
            <person name="Sun H."/>
            <person name="Tritt A."/>
            <person name="Yoshinaga Y."/>
            <person name="Zwiers L.-H."/>
            <person name="Turgeon B."/>
            <person name="Goodwin S."/>
            <person name="Spatafora J."/>
            <person name="Crous P."/>
            <person name="Grigoriev I."/>
        </authorList>
    </citation>
    <scope>NUCLEOTIDE SEQUENCE</scope>
    <source>
        <strain evidence="1">CBS 480.64</strain>
    </source>
</reference>
<dbReference type="Proteomes" id="UP000799421">
    <property type="component" value="Unassembled WGS sequence"/>
</dbReference>
<name>A0A6A7BUU4_9PEZI</name>
<proteinExistence type="predicted"/>
<sequence>MLVGLGLPSYWVDKGFANAKPLMTDLSHWYPTQDEPTLNRFNTHQTPFRILYHYAANPEHVCSHITLNPNCQRQNSYPTGLPAVCTLQLRIPFLLTHSYIPVISESRAVGCFMVVHNPICSCYVPISMYTLRKIQNKHNGVNPLKNNNLSKQSASIGGSLVSLHYP</sequence>
<accession>A0A6A7BUU4</accession>
<evidence type="ECO:0000313" key="1">
    <source>
        <dbReference type="EMBL" id="KAF2858485.1"/>
    </source>
</evidence>
<keyword evidence="2" id="KW-1185">Reference proteome</keyword>
<dbReference type="AlphaFoldDB" id="A0A6A7BUU4"/>